<dbReference type="InterPro" id="IPR001841">
    <property type="entry name" value="Znf_RING"/>
</dbReference>
<evidence type="ECO:0000259" key="5">
    <source>
        <dbReference type="PROSITE" id="PS50089"/>
    </source>
</evidence>
<evidence type="ECO:0000313" key="6">
    <source>
        <dbReference type="EMBL" id="OAY75129.1"/>
    </source>
</evidence>
<keyword evidence="3" id="KW-0862">Zinc</keyword>
<dbReference type="Proteomes" id="UP000092600">
    <property type="component" value="Unassembled WGS sequence"/>
</dbReference>
<dbReference type="PROSITE" id="PS50089">
    <property type="entry name" value="ZF_RING_2"/>
    <property type="match status" value="1"/>
</dbReference>
<comment type="caution">
    <text evidence="6">The sequence shown here is derived from an EMBL/GenBank/DDBJ whole genome shotgun (WGS) entry which is preliminary data.</text>
</comment>
<dbReference type="EMBL" id="LSRQ01001877">
    <property type="protein sequence ID" value="OAY76234.1"/>
    <property type="molecule type" value="Genomic_DNA"/>
</dbReference>
<organism evidence="6 8">
    <name type="scientific">Ananas comosus</name>
    <name type="common">Pineapple</name>
    <name type="synonym">Ananas ananas</name>
    <dbReference type="NCBI Taxonomy" id="4615"/>
    <lineage>
        <taxon>Eukaryota</taxon>
        <taxon>Viridiplantae</taxon>
        <taxon>Streptophyta</taxon>
        <taxon>Embryophyta</taxon>
        <taxon>Tracheophyta</taxon>
        <taxon>Spermatophyta</taxon>
        <taxon>Magnoliopsida</taxon>
        <taxon>Liliopsida</taxon>
        <taxon>Poales</taxon>
        <taxon>Bromeliaceae</taxon>
        <taxon>Bromelioideae</taxon>
        <taxon>Ananas</taxon>
    </lineage>
</organism>
<keyword evidence="2 4" id="KW-0863">Zinc-finger</keyword>
<dbReference type="GO" id="GO:0008270">
    <property type="term" value="F:zinc ion binding"/>
    <property type="evidence" value="ECO:0007669"/>
    <property type="project" value="UniProtKB-KW"/>
</dbReference>
<dbReference type="AlphaFoldDB" id="A0A199VDF8"/>
<feature type="domain" description="RING-type" evidence="5">
    <location>
        <begin position="185"/>
        <end position="226"/>
    </location>
</feature>
<dbReference type="EMBL" id="LSRQ01002209">
    <property type="protein sequence ID" value="OAY75129.1"/>
    <property type="molecule type" value="Genomic_DNA"/>
</dbReference>
<dbReference type="InterPro" id="IPR013083">
    <property type="entry name" value="Znf_RING/FYVE/PHD"/>
</dbReference>
<accession>A0A199VDF8</accession>
<evidence type="ECO:0000256" key="1">
    <source>
        <dbReference type="ARBA" id="ARBA00022723"/>
    </source>
</evidence>
<sequence>MPERYAYKVRADDQAAARLEEPAIPSWSSLSFGIMLHIRNIIHDVDEHGVRRSVYVDPPFERILRFQCAHLCPEREDFRYDRAFGEASEIMTSILDTCTGHVVPSSTREAIAADFGRLACQMLCDGRYARCRQLPTIVAIGVFSARPMISRLLSRPPEPASASTVQALERCRLIPSGASEEEETCPICLAEIPAQSAITRLPCCHFFHDECIVRWLRINRTCPFCRLILPR</sequence>
<keyword evidence="1" id="KW-0479">Metal-binding</keyword>
<protein>
    <submittedName>
        <fullName evidence="6">E3 ubiquitin-protein ligase</fullName>
    </submittedName>
</protein>
<dbReference type="GO" id="GO:0005634">
    <property type="term" value="C:nucleus"/>
    <property type="evidence" value="ECO:0007669"/>
    <property type="project" value="TreeGrafter"/>
</dbReference>
<evidence type="ECO:0000256" key="2">
    <source>
        <dbReference type="ARBA" id="ARBA00022771"/>
    </source>
</evidence>
<evidence type="ECO:0000313" key="7">
    <source>
        <dbReference type="EMBL" id="OAY76234.1"/>
    </source>
</evidence>
<reference evidence="6 8" key="1">
    <citation type="journal article" date="2016" name="DNA Res.">
        <title>The draft genome of MD-2 pineapple using hybrid error correction of long reads.</title>
        <authorList>
            <person name="Redwan R.M."/>
            <person name="Saidin A."/>
            <person name="Kumar S.V."/>
        </authorList>
    </citation>
    <scope>NUCLEOTIDE SEQUENCE [LARGE SCALE GENOMIC DNA]</scope>
    <source>
        <strain evidence="8">cv. MD2</strain>
        <tissue evidence="6">Leaf</tissue>
    </source>
</reference>
<evidence type="ECO:0000256" key="4">
    <source>
        <dbReference type="PROSITE-ProRule" id="PRU00175"/>
    </source>
</evidence>
<dbReference type="InterPro" id="IPR051834">
    <property type="entry name" value="RING_finger_E3_ligase"/>
</dbReference>
<proteinExistence type="predicted"/>
<evidence type="ECO:0000313" key="8">
    <source>
        <dbReference type="Proteomes" id="UP000092600"/>
    </source>
</evidence>
<dbReference type="Gene3D" id="3.30.40.10">
    <property type="entry name" value="Zinc/RING finger domain, C3HC4 (zinc finger)"/>
    <property type="match status" value="1"/>
</dbReference>
<gene>
    <name evidence="6" type="ORF">ACMD2_08668</name>
    <name evidence="7" type="ORF">ACMD2_27044</name>
</gene>
<name>A0A199VDF8_ANACO</name>
<dbReference type="PANTHER" id="PTHR45931">
    <property type="entry name" value="SI:CH211-59O9.10"/>
    <property type="match status" value="1"/>
</dbReference>
<dbReference type="Gramene" id="Aco019817.1.mrna1">
    <property type="protein sequence ID" value="Aco019817.1.mrna1.cds1"/>
    <property type="gene ID" value="Aco019817.1.path1"/>
</dbReference>
<dbReference type="SUPFAM" id="SSF57850">
    <property type="entry name" value="RING/U-box"/>
    <property type="match status" value="1"/>
</dbReference>
<dbReference type="STRING" id="4615.A0A199VDF8"/>
<evidence type="ECO:0000256" key="3">
    <source>
        <dbReference type="ARBA" id="ARBA00022833"/>
    </source>
</evidence>
<dbReference type="SMART" id="SM00184">
    <property type="entry name" value="RING"/>
    <property type="match status" value="1"/>
</dbReference>
<dbReference type="Pfam" id="PF13639">
    <property type="entry name" value="zf-RING_2"/>
    <property type="match status" value="1"/>
</dbReference>
<dbReference type="GO" id="GO:0006511">
    <property type="term" value="P:ubiquitin-dependent protein catabolic process"/>
    <property type="evidence" value="ECO:0007669"/>
    <property type="project" value="TreeGrafter"/>
</dbReference>
<dbReference type="PANTHER" id="PTHR45931:SF16">
    <property type="entry name" value="RING_U-BOX SUPERFAMILY PROTEIN"/>
    <property type="match status" value="1"/>
</dbReference>
<dbReference type="GO" id="GO:0061630">
    <property type="term" value="F:ubiquitin protein ligase activity"/>
    <property type="evidence" value="ECO:0007669"/>
    <property type="project" value="TreeGrafter"/>
</dbReference>